<protein>
    <recommendedName>
        <fullName evidence="2">CRAL-TRIO domain-containing protein</fullName>
    </recommendedName>
</protein>
<dbReference type="Gene3D" id="3.40.525.10">
    <property type="entry name" value="CRAL-TRIO lipid binding domain"/>
    <property type="match status" value="1"/>
</dbReference>
<name>A0A9P6B9L7_9AGAM</name>
<dbReference type="EMBL" id="MU128912">
    <property type="protein sequence ID" value="KAF9520309.1"/>
    <property type="molecule type" value="Genomic_DNA"/>
</dbReference>
<feature type="region of interest" description="Disordered" evidence="1">
    <location>
        <begin position="274"/>
        <end position="321"/>
    </location>
</feature>
<dbReference type="InterPro" id="IPR036273">
    <property type="entry name" value="CRAL/TRIO_N_dom_sf"/>
</dbReference>
<dbReference type="PANTHER" id="PTHR46590">
    <property type="entry name" value="PHOSPHATIDYLINOSITOL TRANSFER PROTEIN CSR1-RELATED"/>
    <property type="match status" value="1"/>
</dbReference>
<feature type="compositionally biased region" description="Low complexity" evidence="1">
    <location>
        <begin position="274"/>
        <end position="287"/>
    </location>
</feature>
<comment type="caution">
    <text evidence="3">The sequence shown here is derived from an EMBL/GenBank/DDBJ whole genome shotgun (WGS) entry which is preliminary data.</text>
</comment>
<evidence type="ECO:0000256" key="1">
    <source>
        <dbReference type="SAM" id="MobiDB-lite"/>
    </source>
</evidence>
<sequence length="450" mass="50650">MSEAILAQRTLVDDQFKEHLDVVLELQQEAVARLKELIIERNLDGETAAWCVDSLDITTVFRFLKKHKFSHDAALLALVANFKWRLETLPYQPPPKPSMLLRFLPPEVTDPFGRPILVVRARYLPGVSIIDLKNQILTGYELARLHIAHLFRNDGGRGHRVLQFVVILDLQDLPIHVMPMELVPWFGQLLIPQYPGMCGTCYVVNYSWTYAGLWSVFKRLLPQRALSRVFFPSLPELQTFLPLSSLPKEYGGHVPPPSPKYDAMLRRYLPDLSSDAVSQSPESSASSETDEGRTLQTVSSSSSLSPSSSPAPTAPPAPAHIPVYRSIPTRSSLNTFFGYPAVVTGTGGSQVPKLSFGRRRKRDLARTLFILLLQRIGRVLTRFLLDPFALRRTRSGRRKWRFWVWWSVLLWMGGNIVQVLRDINGPAVMSLQALAQAAVRSDRVPAAIAL</sequence>
<gene>
    <name evidence="3" type="ORF">BS47DRAFT_1335914</name>
</gene>
<dbReference type="PROSITE" id="PS50191">
    <property type="entry name" value="CRAL_TRIO"/>
    <property type="match status" value="1"/>
</dbReference>
<accession>A0A9P6B9L7</accession>
<evidence type="ECO:0000313" key="3">
    <source>
        <dbReference type="EMBL" id="KAF9520309.1"/>
    </source>
</evidence>
<dbReference type="AlphaFoldDB" id="A0A9P6B9L7"/>
<reference evidence="3" key="1">
    <citation type="journal article" date="2020" name="Nat. Commun.">
        <title>Large-scale genome sequencing of mycorrhizal fungi provides insights into the early evolution of symbiotic traits.</title>
        <authorList>
            <person name="Miyauchi S."/>
            <person name="Kiss E."/>
            <person name="Kuo A."/>
            <person name="Drula E."/>
            <person name="Kohler A."/>
            <person name="Sanchez-Garcia M."/>
            <person name="Morin E."/>
            <person name="Andreopoulos B."/>
            <person name="Barry K.W."/>
            <person name="Bonito G."/>
            <person name="Buee M."/>
            <person name="Carver A."/>
            <person name="Chen C."/>
            <person name="Cichocki N."/>
            <person name="Clum A."/>
            <person name="Culley D."/>
            <person name="Crous P.W."/>
            <person name="Fauchery L."/>
            <person name="Girlanda M."/>
            <person name="Hayes R.D."/>
            <person name="Keri Z."/>
            <person name="LaButti K."/>
            <person name="Lipzen A."/>
            <person name="Lombard V."/>
            <person name="Magnuson J."/>
            <person name="Maillard F."/>
            <person name="Murat C."/>
            <person name="Nolan M."/>
            <person name="Ohm R.A."/>
            <person name="Pangilinan J."/>
            <person name="Pereira M.F."/>
            <person name="Perotto S."/>
            <person name="Peter M."/>
            <person name="Pfister S."/>
            <person name="Riley R."/>
            <person name="Sitrit Y."/>
            <person name="Stielow J.B."/>
            <person name="Szollosi G."/>
            <person name="Zifcakova L."/>
            <person name="Stursova M."/>
            <person name="Spatafora J.W."/>
            <person name="Tedersoo L."/>
            <person name="Vaario L.M."/>
            <person name="Yamada A."/>
            <person name="Yan M."/>
            <person name="Wang P."/>
            <person name="Xu J."/>
            <person name="Bruns T."/>
            <person name="Baldrian P."/>
            <person name="Vilgalys R."/>
            <person name="Dunand C."/>
            <person name="Henrissat B."/>
            <person name="Grigoriev I.V."/>
            <person name="Hibbett D."/>
            <person name="Nagy L.G."/>
            <person name="Martin F.M."/>
        </authorList>
    </citation>
    <scope>NUCLEOTIDE SEQUENCE</scope>
    <source>
        <strain evidence="3">UP504</strain>
    </source>
</reference>
<organism evidence="3 4">
    <name type="scientific">Hydnum rufescens UP504</name>
    <dbReference type="NCBI Taxonomy" id="1448309"/>
    <lineage>
        <taxon>Eukaryota</taxon>
        <taxon>Fungi</taxon>
        <taxon>Dikarya</taxon>
        <taxon>Basidiomycota</taxon>
        <taxon>Agaricomycotina</taxon>
        <taxon>Agaricomycetes</taxon>
        <taxon>Cantharellales</taxon>
        <taxon>Hydnaceae</taxon>
        <taxon>Hydnum</taxon>
    </lineage>
</organism>
<dbReference type="OrthoDB" id="75724at2759"/>
<dbReference type="InterPro" id="IPR001251">
    <property type="entry name" value="CRAL-TRIO_dom"/>
</dbReference>
<evidence type="ECO:0000313" key="4">
    <source>
        <dbReference type="Proteomes" id="UP000886523"/>
    </source>
</evidence>
<feature type="compositionally biased region" description="Low complexity" evidence="1">
    <location>
        <begin position="299"/>
        <end position="311"/>
    </location>
</feature>
<dbReference type="InterPro" id="IPR052432">
    <property type="entry name" value="PITP/CRAL-TRIO"/>
</dbReference>
<dbReference type="SMART" id="SM00516">
    <property type="entry name" value="SEC14"/>
    <property type="match status" value="1"/>
</dbReference>
<keyword evidence="4" id="KW-1185">Reference proteome</keyword>
<dbReference type="SUPFAM" id="SSF46938">
    <property type="entry name" value="CRAL/TRIO N-terminal domain"/>
    <property type="match status" value="1"/>
</dbReference>
<dbReference type="CDD" id="cd00170">
    <property type="entry name" value="SEC14"/>
    <property type="match status" value="1"/>
</dbReference>
<feature type="domain" description="CRAL-TRIO" evidence="2">
    <location>
        <begin position="103"/>
        <end position="258"/>
    </location>
</feature>
<evidence type="ECO:0000259" key="2">
    <source>
        <dbReference type="PROSITE" id="PS50191"/>
    </source>
</evidence>
<dbReference type="PANTHER" id="PTHR46590:SF4">
    <property type="entry name" value="CRAL-TRIO DOMAIN-CONTAINING PROTEIN"/>
    <property type="match status" value="1"/>
</dbReference>
<dbReference type="Pfam" id="PF00650">
    <property type="entry name" value="CRAL_TRIO"/>
    <property type="match status" value="1"/>
</dbReference>
<dbReference type="InterPro" id="IPR036865">
    <property type="entry name" value="CRAL-TRIO_dom_sf"/>
</dbReference>
<proteinExistence type="predicted"/>
<dbReference type="Proteomes" id="UP000886523">
    <property type="component" value="Unassembled WGS sequence"/>
</dbReference>
<dbReference type="SUPFAM" id="SSF52087">
    <property type="entry name" value="CRAL/TRIO domain"/>
    <property type="match status" value="1"/>
</dbReference>